<feature type="compositionally biased region" description="Low complexity" evidence="8">
    <location>
        <begin position="362"/>
        <end position="379"/>
    </location>
</feature>
<dbReference type="InterPro" id="IPR011989">
    <property type="entry name" value="ARM-like"/>
</dbReference>
<evidence type="ECO:0000256" key="5">
    <source>
        <dbReference type="ARBA" id="ARBA00022824"/>
    </source>
</evidence>
<evidence type="ECO:0000256" key="6">
    <source>
        <dbReference type="ARBA" id="ARBA00023128"/>
    </source>
</evidence>
<dbReference type="InterPro" id="IPR040144">
    <property type="entry name" value="RAP1GDS1"/>
</dbReference>
<evidence type="ECO:0000313" key="9">
    <source>
        <dbReference type="EMBL" id="CAE8690166.1"/>
    </source>
</evidence>
<sequence>MALLDAEGRVAVVGESMGYWLDSDDFAFSGQDWEETAASELGPHTFPRDWPDVYQESDALRSLLRKKGPCAAKQVSVVPDPDREQWLLAQDIQLLPLQSFANAQAIRDATDLAVVEGWAVYDILDDVTGAAFVAERYWWNATEDGTWLDFSPRPENLQQLLLVEALMPGPSREAVALTHSQNALGQQLLQLRFPKACRSGAGLVPRRASARPGAPIWAAAAGDSSNHNHHNNNHNTQPPSSSNTASNNSNSSNNQHNNHNYNHSDSNSDSSSSNNNNNDSNNNNSNNSNNNNHNNNSNSIIFNNSNCNSTSMSNTNTSQSNHDCSGRHSNLHNIITDNFTASTAVSCDNDDINGGRTNAGDAQQPPAQRQRQQQQQQPPAVTPFLETATFSTLTPPHKMILVPKMSAASSVVAMDAEQIKACVQKVRLGDGEPIFEVLSRCEQSLELTGRLVSAGMCAALLSHLRGSAAADAARLLAALGRAAALGGGGLSRRVAETFFTGDGVQSLVDLIGSQDLAAAASAAEALGHACFRCPALQAKAFKSQAVRSLIKLLKHAPGESSFALWHLQVGQPGIAQAAFEEGAAAVLLSIIAATGTATSEEVMVNTLGALSSLVANAKGVQEALGANGAVEAVCALMASELQPLRVKEQASAALANLMSGHGENCRKAHRAAALKSFGSLLRIPGASTEHAAAALANLVASVGPKAAQSAVDDGALEALATLLESTAKPTQVFATLANLLWQLPDLSPRVAQLVSIDQLVRPLIAAASEHEPRARLGSLALCANLALHGPTKSRLLKAGVLKPLAAIIESSPDKALRDHAATALANLLEGHPETVAKVFLECPDLPRRLVSVLSSSAPLLPSTRRQLCRALALLASREASRVSVKEAGATEMLAKIMEEDRAGEAALGLLNLAPAAVDRQKLLRRGVVTKLVQLLQEPGAEVYATGALANLIAGSSSAAQEAAAAGAVPLLSALLVEAAGRKDERSALLWKPDTEAWAVGALGQIVEYVDTVRVRMEAGPALPSVCRLLVKGQGFAQD</sequence>
<evidence type="ECO:0000256" key="2">
    <source>
        <dbReference type="ARBA" id="ARBA00004240"/>
    </source>
</evidence>
<name>A0A813K007_POLGL</name>
<dbReference type="GO" id="GO:0005829">
    <property type="term" value="C:cytosol"/>
    <property type="evidence" value="ECO:0007669"/>
    <property type="project" value="UniProtKB-SubCell"/>
</dbReference>
<evidence type="ECO:0000256" key="4">
    <source>
        <dbReference type="ARBA" id="ARBA00022490"/>
    </source>
</evidence>
<proteinExistence type="predicted"/>
<dbReference type="AlphaFoldDB" id="A0A813K007"/>
<evidence type="ECO:0000256" key="1">
    <source>
        <dbReference type="ARBA" id="ARBA00004173"/>
    </source>
</evidence>
<evidence type="ECO:0000256" key="8">
    <source>
        <dbReference type="SAM" id="MobiDB-lite"/>
    </source>
</evidence>
<dbReference type="SMART" id="SM00185">
    <property type="entry name" value="ARM"/>
    <property type="match status" value="7"/>
</dbReference>
<evidence type="ECO:0000256" key="7">
    <source>
        <dbReference type="PROSITE-ProRule" id="PRU00259"/>
    </source>
</evidence>
<dbReference type="SUPFAM" id="SSF48371">
    <property type="entry name" value="ARM repeat"/>
    <property type="match status" value="2"/>
</dbReference>
<dbReference type="GO" id="GO:0005739">
    <property type="term" value="C:mitochondrion"/>
    <property type="evidence" value="ECO:0007669"/>
    <property type="project" value="UniProtKB-SubCell"/>
</dbReference>
<protein>
    <submittedName>
        <fullName evidence="9">Uncharacterized protein</fullName>
    </submittedName>
</protein>
<dbReference type="PROSITE" id="PS50176">
    <property type="entry name" value="ARM_REPEAT"/>
    <property type="match status" value="1"/>
</dbReference>
<dbReference type="PANTHER" id="PTHR10957">
    <property type="entry name" value="RAP1 GTPASE-GDP DISSOCIATION STIMULATOR 1"/>
    <property type="match status" value="1"/>
</dbReference>
<gene>
    <name evidence="9" type="ORF">PGLA2088_LOCUS26826</name>
</gene>
<comment type="caution">
    <text evidence="9">The sequence shown here is derived from an EMBL/GenBank/DDBJ whole genome shotgun (WGS) entry which is preliminary data.</text>
</comment>
<reference evidence="9" key="1">
    <citation type="submission" date="2021-02" db="EMBL/GenBank/DDBJ databases">
        <authorList>
            <person name="Dougan E. K."/>
            <person name="Rhodes N."/>
            <person name="Thang M."/>
            <person name="Chan C."/>
        </authorList>
    </citation>
    <scope>NUCLEOTIDE SEQUENCE</scope>
</reference>
<dbReference type="Gene3D" id="1.25.10.10">
    <property type="entry name" value="Leucine-rich Repeat Variant"/>
    <property type="match status" value="3"/>
</dbReference>
<keyword evidence="4" id="KW-0963">Cytoplasm</keyword>
<comment type="subcellular location">
    <subcellularLocation>
        <location evidence="3">Cytoplasm</location>
        <location evidence="3">Cytosol</location>
    </subcellularLocation>
    <subcellularLocation>
        <location evidence="2">Endoplasmic reticulum</location>
    </subcellularLocation>
    <subcellularLocation>
        <location evidence="1">Mitochondrion</location>
    </subcellularLocation>
</comment>
<dbReference type="GO" id="GO:0005783">
    <property type="term" value="C:endoplasmic reticulum"/>
    <property type="evidence" value="ECO:0007669"/>
    <property type="project" value="UniProtKB-SubCell"/>
</dbReference>
<accession>A0A813K007</accession>
<dbReference type="InterPro" id="IPR000225">
    <property type="entry name" value="Armadillo"/>
</dbReference>
<evidence type="ECO:0000256" key="3">
    <source>
        <dbReference type="ARBA" id="ARBA00004514"/>
    </source>
</evidence>
<dbReference type="GO" id="GO:0005085">
    <property type="term" value="F:guanyl-nucleotide exchange factor activity"/>
    <property type="evidence" value="ECO:0007669"/>
    <property type="project" value="InterPro"/>
</dbReference>
<organism evidence="9 10">
    <name type="scientific">Polarella glacialis</name>
    <name type="common">Dinoflagellate</name>
    <dbReference type="NCBI Taxonomy" id="89957"/>
    <lineage>
        <taxon>Eukaryota</taxon>
        <taxon>Sar</taxon>
        <taxon>Alveolata</taxon>
        <taxon>Dinophyceae</taxon>
        <taxon>Suessiales</taxon>
        <taxon>Suessiaceae</taxon>
        <taxon>Polarella</taxon>
    </lineage>
</organism>
<dbReference type="InterPro" id="IPR016024">
    <property type="entry name" value="ARM-type_fold"/>
</dbReference>
<feature type="compositionally biased region" description="Low complexity" evidence="8">
    <location>
        <begin position="233"/>
        <end position="305"/>
    </location>
</feature>
<feature type="repeat" description="ARM" evidence="7">
    <location>
        <begin position="926"/>
        <end position="966"/>
    </location>
</feature>
<dbReference type="EMBL" id="CAJNNW010027208">
    <property type="protein sequence ID" value="CAE8690166.1"/>
    <property type="molecule type" value="Genomic_DNA"/>
</dbReference>
<dbReference type="Proteomes" id="UP000626109">
    <property type="component" value="Unassembled WGS sequence"/>
</dbReference>
<feature type="region of interest" description="Disordered" evidence="8">
    <location>
        <begin position="218"/>
        <end position="305"/>
    </location>
</feature>
<keyword evidence="5" id="KW-0256">Endoplasmic reticulum</keyword>
<keyword evidence="6" id="KW-0496">Mitochondrion</keyword>
<evidence type="ECO:0000313" key="10">
    <source>
        <dbReference type="Proteomes" id="UP000626109"/>
    </source>
</evidence>
<feature type="region of interest" description="Disordered" evidence="8">
    <location>
        <begin position="350"/>
        <end position="380"/>
    </location>
</feature>